<feature type="region of interest" description="Disordered" evidence="3">
    <location>
        <begin position="67"/>
        <end position="119"/>
    </location>
</feature>
<evidence type="ECO:0000256" key="1">
    <source>
        <dbReference type="ARBA" id="ARBA00022801"/>
    </source>
</evidence>
<reference evidence="4 5" key="1">
    <citation type="submission" date="2016-10" db="EMBL/GenBank/DDBJ databases">
        <authorList>
            <person name="de Groot N.N."/>
        </authorList>
    </citation>
    <scope>NUCLEOTIDE SEQUENCE [LARGE SCALE GENOMIC DNA]</scope>
    <source>
        <strain evidence="4 5">DSM 2784</strain>
    </source>
</reference>
<proteinExistence type="predicted"/>
<dbReference type="NCBIfam" id="TIGR01076">
    <property type="entry name" value="sortase_fam"/>
    <property type="match status" value="1"/>
</dbReference>
<name>A0A1G5RQT3_9FIRM</name>
<dbReference type="EMBL" id="FMWL01000001">
    <property type="protein sequence ID" value="SCZ76394.1"/>
    <property type="molecule type" value="Genomic_DNA"/>
</dbReference>
<dbReference type="RefSeq" id="WP_092589034.1">
    <property type="nucleotide sequence ID" value="NZ_FMWL01000001.1"/>
</dbReference>
<evidence type="ECO:0000256" key="3">
    <source>
        <dbReference type="SAM" id="MobiDB-lite"/>
    </source>
</evidence>
<dbReference type="STRING" id="1120920.SAMN03080599_00217"/>
<feature type="compositionally biased region" description="Low complexity" evidence="3">
    <location>
        <begin position="77"/>
        <end position="110"/>
    </location>
</feature>
<feature type="active site" description="Proton donor/acceptor" evidence="2">
    <location>
        <position position="171"/>
    </location>
</feature>
<dbReference type="InterPro" id="IPR042000">
    <property type="entry name" value="Sortase_D_2"/>
</dbReference>
<dbReference type="Gene3D" id="2.40.260.10">
    <property type="entry name" value="Sortase"/>
    <property type="match status" value="1"/>
</dbReference>
<organism evidence="4 5">
    <name type="scientific">Acidaminobacter hydrogenoformans DSM 2784</name>
    <dbReference type="NCBI Taxonomy" id="1120920"/>
    <lineage>
        <taxon>Bacteria</taxon>
        <taxon>Bacillati</taxon>
        <taxon>Bacillota</taxon>
        <taxon>Clostridia</taxon>
        <taxon>Peptostreptococcales</taxon>
        <taxon>Acidaminobacteraceae</taxon>
        <taxon>Acidaminobacter</taxon>
    </lineage>
</organism>
<dbReference type="InterPro" id="IPR005754">
    <property type="entry name" value="Sortase"/>
</dbReference>
<evidence type="ECO:0000313" key="5">
    <source>
        <dbReference type="Proteomes" id="UP000199208"/>
    </source>
</evidence>
<dbReference type="OrthoDB" id="154054at2"/>
<dbReference type="AlphaFoldDB" id="A0A1G5RQT3"/>
<feature type="active site" description="Acyl-thioester intermediate" evidence="2">
    <location>
        <position position="233"/>
    </location>
</feature>
<sequence length="251" mass="27629">MKKLSTIFIIAGLLIILYPSAVRAYDDYQMNKLLESFEADIAALEEIDDTEVIELDYEDDYQALLEERGELASNGDTETTTPEGEGTEPETPAEAPTTVEPAPAPAQTAPQPAPKPVVKKPKTDTFIKIPAIKLLMPVLQGMTDENLRYAAATFDNGVVPGGSGNYSLAGHRSYTYGRMFNRLDELAPGHLIEITVKQETFTYRVTESFVVNPEDTWVLKSDSSKKSITLVTCTPVRTATQRLIIKGELVQ</sequence>
<gene>
    <name evidence="4" type="ORF">SAMN03080599_00217</name>
</gene>
<dbReference type="GO" id="GO:0016787">
    <property type="term" value="F:hydrolase activity"/>
    <property type="evidence" value="ECO:0007669"/>
    <property type="project" value="UniProtKB-KW"/>
</dbReference>
<dbReference type="InterPro" id="IPR023365">
    <property type="entry name" value="Sortase_dom-sf"/>
</dbReference>
<keyword evidence="1" id="KW-0378">Hydrolase</keyword>
<accession>A0A1G5RQT3</accession>
<protein>
    <submittedName>
        <fullName evidence="4">Sortase A</fullName>
    </submittedName>
</protein>
<evidence type="ECO:0000313" key="4">
    <source>
        <dbReference type="EMBL" id="SCZ76394.1"/>
    </source>
</evidence>
<keyword evidence="5" id="KW-1185">Reference proteome</keyword>
<dbReference type="SUPFAM" id="SSF63817">
    <property type="entry name" value="Sortase"/>
    <property type="match status" value="1"/>
</dbReference>
<evidence type="ECO:0000256" key="2">
    <source>
        <dbReference type="PIRSR" id="PIRSR605754-1"/>
    </source>
</evidence>
<dbReference type="Proteomes" id="UP000199208">
    <property type="component" value="Unassembled WGS sequence"/>
</dbReference>
<dbReference type="Pfam" id="PF04203">
    <property type="entry name" value="Sortase"/>
    <property type="match status" value="1"/>
</dbReference>
<dbReference type="CDD" id="cd06166">
    <property type="entry name" value="Sortase_D_2"/>
    <property type="match status" value="1"/>
</dbReference>